<name>A0A917Q3E7_9PSED</name>
<keyword evidence="2" id="KW-1185">Reference proteome</keyword>
<reference evidence="1" key="2">
    <citation type="submission" date="2020-09" db="EMBL/GenBank/DDBJ databases">
        <authorList>
            <person name="Sun Q."/>
            <person name="Ohkuma M."/>
        </authorList>
    </citation>
    <scope>NUCLEOTIDE SEQUENCE</scope>
    <source>
        <strain evidence="1">JCM 30078</strain>
    </source>
</reference>
<dbReference type="InterPro" id="IPR011009">
    <property type="entry name" value="Kinase-like_dom_sf"/>
</dbReference>
<reference evidence="1" key="1">
    <citation type="journal article" date="2014" name="Int. J. Syst. Evol. Microbiol.">
        <title>Complete genome sequence of Corynebacterium casei LMG S-19264T (=DSM 44701T), isolated from a smear-ripened cheese.</title>
        <authorList>
            <consortium name="US DOE Joint Genome Institute (JGI-PGF)"/>
            <person name="Walter F."/>
            <person name="Albersmeier A."/>
            <person name="Kalinowski J."/>
            <person name="Ruckert C."/>
        </authorList>
    </citation>
    <scope>NUCLEOTIDE SEQUENCE</scope>
    <source>
        <strain evidence="1">JCM 30078</strain>
    </source>
</reference>
<dbReference type="Gene3D" id="1.10.510.10">
    <property type="entry name" value="Transferase(Phosphotransferase) domain 1"/>
    <property type="match status" value="1"/>
</dbReference>
<evidence type="ECO:0008006" key="3">
    <source>
        <dbReference type="Google" id="ProtNLM"/>
    </source>
</evidence>
<gene>
    <name evidence="1" type="ORF">GCM10009304_39470</name>
</gene>
<dbReference type="EMBL" id="BMPO01000012">
    <property type="protein sequence ID" value="GGK09490.1"/>
    <property type="molecule type" value="Genomic_DNA"/>
</dbReference>
<organism evidence="1 2">
    <name type="scientific">Pseudomonas matsuisoli</name>
    <dbReference type="NCBI Taxonomy" id="1515666"/>
    <lineage>
        <taxon>Bacteria</taxon>
        <taxon>Pseudomonadati</taxon>
        <taxon>Pseudomonadota</taxon>
        <taxon>Gammaproteobacteria</taxon>
        <taxon>Pseudomonadales</taxon>
        <taxon>Pseudomonadaceae</taxon>
        <taxon>Pseudomonas</taxon>
    </lineage>
</organism>
<comment type="caution">
    <text evidence="1">The sequence shown here is derived from an EMBL/GenBank/DDBJ whole genome shotgun (WGS) entry which is preliminary data.</text>
</comment>
<accession>A0A917Q3E7</accession>
<evidence type="ECO:0000313" key="2">
    <source>
        <dbReference type="Proteomes" id="UP000635983"/>
    </source>
</evidence>
<protein>
    <recommendedName>
        <fullName evidence="3">Lipopolysaccharide kinase (Kdo/WaaP) family protein</fullName>
    </recommendedName>
</protein>
<dbReference type="Proteomes" id="UP000635983">
    <property type="component" value="Unassembled WGS sequence"/>
</dbReference>
<dbReference type="SUPFAM" id="SSF56112">
    <property type="entry name" value="Protein kinase-like (PK-like)"/>
    <property type="match status" value="2"/>
</dbReference>
<sequence length="473" mass="52801">MTLSVLAAAGRNPALPMAVTLPSGELQLQRWLRVLPGQRYVAQAIWQGKTVLAKLFVGAKAGRSYRRERDGVQLLCDGGIQTPAVLDDGYRDGEGGWLLFTFIESAVSVEQQWQVVAGQAPLSADQSAVLGRALAAVGQLHGQGLWHDDLHLDNLLCQGDALYVIDGGGVKAEQAGTPLSHDRAMENLGVFFAQLPAALDPFIEELLVHYLLVNSEHALPLEALLERVRRTRACRLENYLEKAGRECSLFCVTRGPNALRAIQRVWIDRLQPVFDDPDAALEQGVRYKGGGSATVARIEVAGQPVLLKRYNIKSLSHWLRRFWRPSRAWHSWIEGLRLDFLGIATARPLGMLEERTLGLRRRAYLVTEHLSGEDIIARFAPYLDSAPPESELLALDVLFAALRLNRISHGDLKGHNIFWHEGRWTLIDLDAVRQHRTDAQFAPAYARDRARFLRNWPERSALRNVLDARLPAA</sequence>
<dbReference type="RefSeq" id="WP_188985882.1">
    <property type="nucleotide sequence ID" value="NZ_BMPO01000012.1"/>
</dbReference>
<proteinExistence type="predicted"/>
<evidence type="ECO:0000313" key="1">
    <source>
        <dbReference type="EMBL" id="GGK09490.1"/>
    </source>
</evidence>
<dbReference type="Pfam" id="PF06293">
    <property type="entry name" value="Kdo"/>
    <property type="match status" value="1"/>
</dbReference>
<dbReference type="AlphaFoldDB" id="A0A917Q3E7"/>